<evidence type="ECO:0000313" key="2">
    <source>
        <dbReference type="EMBL" id="OON37501.1"/>
    </source>
</evidence>
<dbReference type="InterPro" id="IPR038338">
    <property type="entry name" value="PriC_sf"/>
</dbReference>
<feature type="coiled-coil region" evidence="1">
    <location>
        <begin position="50"/>
        <end position="176"/>
    </location>
</feature>
<keyword evidence="1" id="KW-0175">Coiled coil</keyword>
<dbReference type="STRING" id="1926881.BTJ39_20085"/>
<accession>A0A1S8YED2</accession>
<dbReference type="AlphaFoldDB" id="A0A1S8YED2"/>
<dbReference type="EMBL" id="MRUL01000020">
    <property type="protein sequence ID" value="OON37501.1"/>
    <property type="molecule type" value="Genomic_DNA"/>
</dbReference>
<proteinExistence type="predicted"/>
<keyword evidence="3" id="KW-1185">Reference proteome</keyword>
<organism evidence="2 3">
    <name type="scientific">Izhakiella australiensis</name>
    <dbReference type="NCBI Taxonomy" id="1926881"/>
    <lineage>
        <taxon>Bacteria</taxon>
        <taxon>Pseudomonadati</taxon>
        <taxon>Pseudomonadota</taxon>
        <taxon>Gammaproteobacteria</taxon>
        <taxon>Enterobacterales</taxon>
        <taxon>Erwiniaceae</taxon>
        <taxon>Izhakiella</taxon>
    </lineage>
</organism>
<sequence>MKSDRLLAQLQAKLTELAERLAPVAQQRSARARFDNQLFHSQSVKLIDCLQEAERNMAQLSQAVAHNRSEQVAWSAERLVQQIAALERELATQSLRQSEPAEAEPGKTLYERLSEHQDYERRLQAMIADREKQLEQGTSASAPQVQREIAALEGRLQRCRQALKNIERRIESRENYQ</sequence>
<evidence type="ECO:0000256" key="1">
    <source>
        <dbReference type="SAM" id="Coils"/>
    </source>
</evidence>
<dbReference type="Proteomes" id="UP000190667">
    <property type="component" value="Unassembled WGS sequence"/>
</dbReference>
<protein>
    <submittedName>
        <fullName evidence="2">Prephenate dehydrogenase</fullName>
    </submittedName>
</protein>
<dbReference type="RefSeq" id="WP_078004503.1">
    <property type="nucleotide sequence ID" value="NZ_MRUL01000020.1"/>
</dbReference>
<evidence type="ECO:0000313" key="3">
    <source>
        <dbReference type="Proteomes" id="UP000190667"/>
    </source>
</evidence>
<gene>
    <name evidence="2" type="ORF">BTJ39_20085</name>
</gene>
<dbReference type="Pfam" id="PF07445">
    <property type="entry name" value="PriC"/>
    <property type="match status" value="1"/>
</dbReference>
<reference evidence="2 3" key="1">
    <citation type="submission" date="2016-12" db="EMBL/GenBank/DDBJ databases">
        <title>Izhakiella australiana sp. nov. of genus Izhakiella isolated from Australian desert.</title>
        <authorList>
            <person name="Ji M."/>
        </authorList>
    </citation>
    <scope>NUCLEOTIDE SEQUENCE [LARGE SCALE GENOMIC DNA]</scope>
    <source>
        <strain evidence="2 3">D4N98</strain>
    </source>
</reference>
<dbReference type="InterPro" id="IPR010890">
    <property type="entry name" value="PriC"/>
</dbReference>
<dbReference type="OrthoDB" id="6402824at2"/>
<comment type="caution">
    <text evidence="2">The sequence shown here is derived from an EMBL/GenBank/DDBJ whole genome shotgun (WGS) entry which is preliminary data.</text>
</comment>
<dbReference type="Gene3D" id="1.20.1270.340">
    <property type="match status" value="1"/>
</dbReference>
<name>A0A1S8YED2_9GAMM</name>